<dbReference type="PANTHER" id="PTHR13754:SF18">
    <property type="entry name" value="7,8-DIHYDROPTERIN-6-METHYL-4-(BETA-D-RIBOFURANOSYL)-AMINOBENZENE-5'-PHOSPHATE SYNTHASE"/>
    <property type="match status" value="1"/>
</dbReference>
<dbReference type="InterPro" id="IPR041712">
    <property type="entry name" value="DHPS-like_MBL-fold"/>
</dbReference>
<accession>A0A1F2WNQ6</accession>
<dbReference type="InterPro" id="IPR001279">
    <property type="entry name" value="Metallo-B-lactamas"/>
</dbReference>
<evidence type="ECO:0000259" key="1">
    <source>
        <dbReference type="Pfam" id="PF00753"/>
    </source>
</evidence>
<organism evidence="2 3">
    <name type="scientific">Candidatus Solincola sediminis</name>
    <dbReference type="NCBI Taxonomy" id="1797199"/>
    <lineage>
        <taxon>Bacteria</taxon>
        <taxon>Bacillati</taxon>
        <taxon>Actinomycetota</taxon>
        <taxon>Candidatus Geothermincolia</taxon>
        <taxon>Candidatus Geothermincolales</taxon>
        <taxon>Candidatus Geothermincolaceae</taxon>
        <taxon>Candidatus Solincola</taxon>
    </lineage>
</organism>
<dbReference type="GO" id="GO:0016740">
    <property type="term" value="F:transferase activity"/>
    <property type="evidence" value="ECO:0007669"/>
    <property type="project" value="TreeGrafter"/>
</dbReference>
<proteinExistence type="predicted"/>
<dbReference type="PANTHER" id="PTHR13754">
    <property type="entry name" value="METALLO-BETA-LACTAMASE SUPERFAMILY PROTEIN"/>
    <property type="match status" value="1"/>
</dbReference>
<comment type="caution">
    <text evidence="2">The sequence shown here is derived from an EMBL/GenBank/DDBJ whole genome shotgun (WGS) entry which is preliminary data.</text>
</comment>
<protein>
    <recommendedName>
        <fullName evidence="1">Metallo-beta-lactamase domain-containing protein</fullName>
    </recommendedName>
</protein>
<dbReference type="SUPFAM" id="SSF56281">
    <property type="entry name" value="Metallo-hydrolase/oxidoreductase"/>
    <property type="match status" value="1"/>
</dbReference>
<dbReference type="InterPro" id="IPR036866">
    <property type="entry name" value="RibonucZ/Hydroxyglut_hydro"/>
</dbReference>
<dbReference type="STRING" id="1797197.A2Y75_02695"/>
<reference evidence="2 3" key="1">
    <citation type="journal article" date="2016" name="Nat. Commun.">
        <title>Thousands of microbial genomes shed light on interconnected biogeochemical processes in an aquifer system.</title>
        <authorList>
            <person name="Anantharaman K."/>
            <person name="Brown C.T."/>
            <person name="Hug L.A."/>
            <person name="Sharon I."/>
            <person name="Castelle C.J."/>
            <person name="Probst A.J."/>
            <person name="Thomas B.C."/>
            <person name="Singh A."/>
            <person name="Wilkins M.J."/>
            <person name="Karaoz U."/>
            <person name="Brodie E.L."/>
            <person name="Williams K.H."/>
            <person name="Hubbard S.S."/>
            <person name="Banfield J.F."/>
        </authorList>
    </citation>
    <scope>NUCLEOTIDE SEQUENCE [LARGE SCALE GENOMIC DNA]</scope>
</reference>
<feature type="domain" description="Metallo-beta-lactamase" evidence="1">
    <location>
        <begin position="44"/>
        <end position="140"/>
    </location>
</feature>
<gene>
    <name evidence="2" type="ORF">A2Y75_02695</name>
</gene>
<sequence length="314" mass="34842">MKLKPVERVEITTVIDNFIEMLSMDDSAIVHRFVPMKDFKPSDWVIAEHGFSAIIKTGIGENTHSVMMDFGQTTFAVPYNLDALGVDLGTIEQLILSHGHVDHFGGLLKVLEKMPRKPIPLVLHAEAFIHPRYFKFPGGIKVVFPALDRQALERAGAEVIESSRPRLLAGETILYLGEIERTNDFEKGMALAYLERHGEEMKDDMLDDTALVANLKGKGLLILSGCAHSGIINTINQAVKITGITRIHAIIGGFHLIGPQTEGIIDRTLREMEAFAPEYVVPCHCTGRKAAQSFEQRLGERFILNQSGTLLTFN</sequence>
<dbReference type="Gene3D" id="3.60.15.10">
    <property type="entry name" value="Ribonuclease Z/Hydroxyacylglutathione hydrolase-like"/>
    <property type="match status" value="1"/>
</dbReference>
<dbReference type="Proteomes" id="UP000177876">
    <property type="component" value="Unassembled WGS sequence"/>
</dbReference>
<dbReference type="InterPro" id="IPR052926">
    <property type="entry name" value="Metallo-beta-lactamase_dom"/>
</dbReference>
<evidence type="ECO:0000313" key="3">
    <source>
        <dbReference type="Proteomes" id="UP000177876"/>
    </source>
</evidence>
<dbReference type="Pfam" id="PF00753">
    <property type="entry name" value="Lactamase_B"/>
    <property type="match status" value="1"/>
</dbReference>
<dbReference type="EMBL" id="MELK01000022">
    <property type="protein sequence ID" value="OFW58476.1"/>
    <property type="molecule type" value="Genomic_DNA"/>
</dbReference>
<evidence type="ECO:0000313" key="2">
    <source>
        <dbReference type="EMBL" id="OFW58476.1"/>
    </source>
</evidence>
<dbReference type="AlphaFoldDB" id="A0A1F2WNQ6"/>
<dbReference type="CDD" id="cd07713">
    <property type="entry name" value="DHPS-like_MBL-fold"/>
    <property type="match status" value="1"/>
</dbReference>
<name>A0A1F2WNQ6_9ACTN</name>